<dbReference type="AlphaFoldDB" id="A0A1T4VH46"/>
<accession>A0A1T4VH46</accession>
<sequence length="68" mass="7541">MKYLEVDPNTAPLDLLLEADPSESSIQTYLSESWCYVVQEDNETIGACIVRPMDCGAVEIYNIAVCPN</sequence>
<proteinExistence type="predicted"/>
<dbReference type="Proteomes" id="UP000190162">
    <property type="component" value="Unassembled WGS sequence"/>
</dbReference>
<dbReference type="EMBL" id="FUXU01000072">
    <property type="protein sequence ID" value="SKA64266.1"/>
    <property type="molecule type" value="Genomic_DNA"/>
</dbReference>
<name>A0A1T4VH46_9GAMM</name>
<evidence type="ECO:0008006" key="3">
    <source>
        <dbReference type="Google" id="ProtNLM"/>
    </source>
</evidence>
<reference evidence="2" key="1">
    <citation type="submission" date="2017-02" db="EMBL/GenBank/DDBJ databases">
        <authorList>
            <person name="Varghese N."/>
            <person name="Submissions S."/>
        </authorList>
    </citation>
    <scope>NUCLEOTIDE SEQUENCE [LARGE SCALE GENOMIC DNA]</scope>
    <source>
        <strain evidence="2">DSM 22720</strain>
    </source>
</reference>
<protein>
    <recommendedName>
        <fullName evidence="3">Acetyltransferase (GNAT) domain-containing protein</fullName>
    </recommendedName>
</protein>
<dbReference type="InterPro" id="IPR016181">
    <property type="entry name" value="Acyl_CoA_acyltransferase"/>
</dbReference>
<organism evidence="1 2">
    <name type="scientific">Enterovibrio nigricans DSM 22720</name>
    <dbReference type="NCBI Taxonomy" id="1121868"/>
    <lineage>
        <taxon>Bacteria</taxon>
        <taxon>Pseudomonadati</taxon>
        <taxon>Pseudomonadota</taxon>
        <taxon>Gammaproteobacteria</taxon>
        <taxon>Vibrionales</taxon>
        <taxon>Vibrionaceae</taxon>
        <taxon>Enterovibrio</taxon>
    </lineage>
</organism>
<evidence type="ECO:0000313" key="1">
    <source>
        <dbReference type="EMBL" id="SKA64266.1"/>
    </source>
</evidence>
<evidence type="ECO:0000313" key="2">
    <source>
        <dbReference type="Proteomes" id="UP000190162"/>
    </source>
</evidence>
<dbReference type="Gene3D" id="3.40.630.30">
    <property type="match status" value="1"/>
</dbReference>
<dbReference type="SUPFAM" id="SSF55729">
    <property type="entry name" value="Acyl-CoA N-acyltransferases (Nat)"/>
    <property type="match status" value="1"/>
</dbReference>
<keyword evidence="2" id="KW-1185">Reference proteome</keyword>
<gene>
    <name evidence="1" type="ORF">SAMN02745132_03843</name>
</gene>